<keyword evidence="3" id="KW-1185">Reference proteome</keyword>
<feature type="chain" id="PRO_5037992133" evidence="1">
    <location>
        <begin position="25"/>
        <end position="97"/>
    </location>
</feature>
<evidence type="ECO:0000313" key="3">
    <source>
        <dbReference type="Proteomes" id="UP000599312"/>
    </source>
</evidence>
<evidence type="ECO:0000256" key="1">
    <source>
        <dbReference type="SAM" id="SignalP"/>
    </source>
</evidence>
<sequence length="97" mass="10853">MARQKILAIVSTVTFFLSASLAMAHSWYPAECCSDRDCRELAEDKGETVDETPDGWQLWDGRVIERGIAKLSPDKKFHLCETESKTILCFFVPPGAS</sequence>
<dbReference type="AlphaFoldDB" id="A0A931BSF5"/>
<accession>A0A931BSF5</accession>
<comment type="caution">
    <text evidence="2">The sequence shown here is derived from an EMBL/GenBank/DDBJ whole genome shotgun (WGS) entry which is preliminary data.</text>
</comment>
<proteinExistence type="predicted"/>
<dbReference type="EMBL" id="JADQDO010000010">
    <property type="protein sequence ID" value="MBF9235168.1"/>
    <property type="molecule type" value="Genomic_DNA"/>
</dbReference>
<reference evidence="2" key="1">
    <citation type="submission" date="2020-11" db="EMBL/GenBank/DDBJ databases">
        <authorList>
            <person name="Kim M.K."/>
        </authorList>
    </citation>
    <scope>NUCLEOTIDE SEQUENCE</scope>
    <source>
        <strain evidence="2">BT350</strain>
    </source>
</reference>
<protein>
    <submittedName>
        <fullName evidence="2">Uncharacterized protein</fullName>
    </submittedName>
</protein>
<name>A0A931BSF5_9HYPH</name>
<evidence type="ECO:0000313" key="2">
    <source>
        <dbReference type="EMBL" id="MBF9235168.1"/>
    </source>
</evidence>
<keyword evidence="1" id="KW-0732">Signal</keyword>
<dbReference type="RefSeq" id="WP_196273158.1">
    <property type="nucleotide sequence ID" value="NZ_JADQDO010000010.1"/>
</dbReference>
<organism evidence="2 3">
    <name type="scientific">Microvirga alba</name>
    <dbReference type="NCBI Taxonomy" id="2791025"/>
    <lineage>
        <taxon>Bacteria</taxon>
        <taxon>Pseudomonadati</taxon>
        <taxon>Pseudomonadota</taxon>
        <taxon>Alphaproteobacteria</taxon>
        <taxon>Hyphomicrobiales</taxon>
        <taxon>Methylobacteriaceae</taxon>
        <taxon>Microvirga</taxon>
    </lineage>
</organism>
<gene>
    <name evidence="2" type="ORF">I2H38_17480</name>
</gene>
<dbReference type="Proteomes" id="UP000599312">
    <property type="component" value="Unassembled WGS sequence"/>
</dbReference>
<feature type="signal peptide" evidence="1">
    <location>
        <begin position="1"/>
        <end position="24"/>
    </location>
</feature>